<keyword evidence="1" id="KW-0472">Membrane</keyword>
<reference evidence="4" key="1">
    <citation type="submission" date="2024-02" db="UniProtKB">
        <authorList>
            <consortium name="WormBaseParasite"/>
        </authorList>
    </citation>
    <scope>IDENTIFICATION</scope>
</reference>
<evidence type="ECO:0000256" key="2">
    <source>
        <dbReference type="SAM" id="SignalP"/>
    </source>
</evidence>
<organism evidence="3 4">
    <name type="scientific">Mesorhabditis belari</name>
    <dbReference type="NCBI Taxonomy" id="2138241"/>
    <lineage>
        <taxon>Eukaryota</taxon>
        <taxon>Metazoa</taxon>
        <taxon>Ecdysozoa</taxon>
        <taxon>Nematoda</taxon>
        <taxon>Chromadorea</taxon>
        <taxon>Rhabditida</taxon>
        <taxon>Rhabditina</taxon>
        <taxon>Rhabditomorpha</taxon>
        <taxon>Rhabditoidea</taxon>
        <taxon>Rhabditidae</taxon>
        <taxon>Mesorhabditinae</taxon>
        <taxon>Mesorhabditis</taxon>
    </lineage>
</organism>
<dbReference type="WBParaSite" id="MBELARI_LOCUS9182">
    <property type="protein sequence ID" value="MBELARI_LOCUS9182"/>
    <property type="gene ID" value="MBELARI_LOCUS9182"/>
</dbReference>
<dbReference type="AlphaFoldDB" id="A0AAF3FPN9"/>
<proteinExistence type="predicted"/>
<sequence length="471" mass="53631">MKPLRLFCLLSILLGARVEAAEINRTSAKSFQNQGTIRTQFEFTNFELKLKERPEICALLYINASIFGIERSILFNCENLARHGELFIRFDNEVSKWIYEQLVQKNETTLRIEMKSTIQYYAYGNGSDESLPSLSFQMAKEAGKFDEKVSYTQEESNKHVIVKQLTVIQSCAEGYYGLLCQKNCPSNCNGKCDATGNCPGGLKNAFEHCISSPWVWIFLVLFIIVLIILIVLVFLNYVKERRKKQQQIGRFIVTQPHAFSYEQKVTDTETDQIPIPQSHISLAENRRRQADPIERRTSPDSVFYTRDPRDHRNATSTTTDGDFFTIIATECIDGRTVNGTDIDGNPTYDLCDVIEKIQSQFWQIIAISAAILIILVIMVLGIVFYRNVQSGIWMPPYKPSNGEENDGFDSFPPSSDPNFNYVQSSYPTSMSTFSPTKKPMAHPIPQESIDSFDTIYEGGDMGEIEKEDKKE</sequence>
<feature type="signal peptide" evidence="2">
    <location>
        <begin position="1"/>
        <end position="20"/>
    </location>
</feature>
<keyword evidence="3" id="KW-1185">Reference proteome</keyword>
<keyword evidence="1" id="KW-0812">Transmembrane</keyword>
<keyword evidence="2" id="KW-0732">Signal</keyword>
<feature type="chain" id="PRO_5041998355" evidence="2">
    <location>
        <begin position="21"/>
        <end position="471"/>
    </location>
</feature>
<accession>A0AAF3FPN9</accession>
<evidence type="ECO:0000256" key="1">
    <source>
        <dbReference type="SAM" id="Phobius"/>
    </source>
</evidence>
<keyword evidence="1" id="KW-1133">Transmembrane helix</keyword>
<evidence type="ECO:0000313" key="3">
    <source>
        <dbReference type="Proteomes" id="UP000887575"/>
    </source>
</evidence>
<evidence type="ECO:0000313" key="4">
    <source>
        <dbReference type="WBParaSite" id="MBELARI_LOCUS9182"/>
    </source>
</evidence>
<name>A0AAF3FPN9_9BILA</name>
<protein>
    <submittedName>
        <fullName evidence="4">Uncharacterized protein</fullName>
    </submittedName>
</protein>
<feature type="transmembrane region" description="Helical" evidence="1">
    <location>
        <begin position="364"/>
        <end position="385"/>
    </location>
</feature>
<dbReference type="Proteomes" id="UP000887575">
    <property type="component" value="Unassembled WGS sequence"/>
</dbReference>
<feature type="transmembrane region" description="Helical" evidence="1">
    <location>
        <begin position="214"/>
        <end position="238"/>
    </location>
</feature>